<dbReference type="PANTHER" id="PTHR30055:SF238">
    <property type="entry name" value="MYCOFACTOCIN BIOSYNTHESIS TRANSCRIPTIONAL REGULATOR MFTR-RELATED"/>
    <property type="match status" value="1"/>
</dbReference>
<dbReference type="STRING" id="455193.SAMN05421805_108106"/>
<dbReference type="InterPro" id="IPR050109">
    <property type="entry name" value="HTH-type_TetR-like_transc_reg"/>
</dbReference>
<reference evidence="6 7" key="1">
    <citation type="submission" date="2016-10" db="EMBL/GenBank/DDBJ databases">
        <authorList>
            <person name="de Groot N.N."/>
        </authorList>
    </citation>
    <scope>NUCLEOTIDE SEQUENCE [LARGE SCALE GENOMIC DNA]</scope>
    <source>
        <strain evidence="6 7">CPCC 201259</strain>
    </source>
</reference>
<name>A0A1I5DEC3_9PSEU</name>
<dbReference type="Gene3D" id="1.10.357.10">
    <property type="entry name" value="Tetracycline Repressor, domain 2"/>
    <property type="match status" value="1"/>
</dbReference>
<evidence type="ECO:0000313" key="7">
    <source>
        <dbReference type="Proteomes" id="UP000199398"/>
    </source>
</evidence>
<protein>
    <submittedName>
        <fullName evidence="6">DNA-binding transcriptional regulator, AcrR family</fullName>
    </submittedName>
</protein>
<dbReference type="EMBL" id="FOUP01000008">
    <property type="protein sequence ID" value="SFN97540.1"/>
    <property type="molecule type" value="Genomic_DNA"/>
</dbReference>
<sequence>MALELFLANGFDDTTVDEIARAAGMTKRSFFRYFPAKEDVVFGGIDAVGEQVVAELRAQPADRSPWECLHAVLRQWAEKIQSSQRELTGLQLIESTQSLRARFHQKREQWRQDVADVLRERSELDAFTADLLTNAATAALDTAARESQRNDANRLAALDRAFDRLRPAFAG</sequence>
<dbReference type="Pfam" id="PF00440">
    <property type="entry name" value="TetR_N"/>
    <property type="match status" value="1"/>
</dbReference>
<accession>A0A1I5DEC3</accession>
<keyword evidence="3" id="KW-0804">Transcription</keyword>
<dbReference type="AlphaFoldDB" id="A0A1I5DEC3"/>
<dbReference type="GO" id="GO:0000976">
    <property type="term" value="F:transcription cis-regulatory region binding"/>
    <property type="evidence" value="ECO:0007669"/>
    <property type="project" value="TreeGrafter"/>
</dbReference>
<keyword evidence="1" id="KW-0805">Transcription regulation</keyword>
<dbReference type="GO" id="GO:0003700">
    <property type="term" value="F:DNA-binding transcription factor activity"/>
    <property type="evidence" value="ECO:0007669"/>
    <property type="project" value="TreeGrafter"/>
</dbReference>
<gene>
    <name evidence="6" type="ORF">SAMN05421805_108106</name>
</gene>
<evidence type="ECO:0000256" key="4">
    <source>
        <dbReference type="PROSITE-ProRule" id="PRU00335"/>
    </source>
</evidence>
<dbReference type="InterPro" id="IPR041347">
    <property type="entry name" value="MftR_C"/>
</dbReference>
<organism evidence="6 7">
    <name type="scientific">Saccharopolyspora antimicrobica</name>
    <dbReference type="NCBI Taxonomy" id="455193"/>
    <lineage>
        <taxon>Bacteria</taxon>
        <taxon>Bacillati</taxon>
        <taxon>Actinomycetota</taxon>
        <taxon>Actinomycetes</taxon>
        <taxon>Pseudonocardiales</taxon>
        <taxon>Pseudonocardiaceae</taxon>
        <taxon>Saccharopolyspora</taxon>
    </lineage>
</organism>
<feature type="domain" description="HTH tetR-type" evidence="5">
    <location>
        <begin position="1"/>
        <end position="52"/>
    </location>
</feature>
<dbReference type="InterPro" id="IPR009057">
    <property type="entry name" value="Homeodomain-like_sf"/>
</dbReference>
<keyword evidence="2 4" id="KW-0238">DNA-binding</keyword>
<evidence type="ECO:0000259" key="5">
    <source>
        <dbReference type="PROSITE" id="PS50977"/>
    </source>
</evidence>
<dbReference type="PROSITE" id="PS50977">
    <property type="entry name" value="HTH_TETR_2"/>
    <property type="match status" value="1"/>
</dbReference>
<feature type="DNA-binding region" description="H-T-H motif" evidence="4">
    <location>
        <begin position="15"/>
        <end position="34"/>
    </location>
</feature>
<dbReference type="Pfam" id="PF17754">
    <property type="entry name" value="TetR_C_14"/>
    <property type="match status" value="1"/>
</dbReference>
<dbReference type="InterPro" id="IPR001647">
    <property type="entry name" value="HTH_TetR"/>
</dbReference>
<proteinExistence type="predicted"/>
<dbReference type="SUPFAM" id="SSF46689">
    <property type="entry name" value="Homeodomain-like"/>
    <property type="match status" value="1"/>
</dbReference>
<evidence type="ECO:0000313" key="6">
    <source>
        <dbReference type="EMBL" id="SFN97540.1"/>
    </source>
</evidence>
<dbReference type="PANTHER" id="PTHR30055">
    <property type="entry name" value="HTH-TYPE TRANSCRIPTIONAL REGULATOR RUTR"/>
    <property type="match status" value="1"/>
</dbReference>
<evidence type="ECO:0000256" key="1">
    <source>
        <dbReference type="ARBA" id="ARBA00023015"/>
    </source>
</evidence>
<evidence type="ECO:0000256" key="2">
    <source>
        <dbReference type="ARBA" id="ARBA00023125"/>
    </source>
</evidence>
<evidence type="ECO:0000256" key="3">
    <source>
        <dbReference type="ARBA" id="ARBA00023163"/>
    </source>
</evidence>
<dbReference type="Proteomes" id="UP000199398">
    <property type="component" value="Unassembled WGS sequence"/>
</dbReference>
<dbReference type="Gene3D" id="1.10.10.60">
    <property type="entry name" value="Homeodomain-like"/>
    <property type="match status" value="1"/>
</dbReference>